<reference evidence="4 5" key="1">
    <citation type="submission" date="2017-03" db="EMBL/GenBank/DDBJ databases">
        <title>Genome of the blue death feigning beetle - Asbolus verrucosus.</title>
        <authorList>
            <person name="Rider S.D."/>
        </authorList>
    </citation>
    <scope>NUCLEOTIDE SEQUENCE [LARGE SCALE GENOMIC DNA]</scope>
    <source>
        <strain evidence="4">Butters</strain>
        <tissue evidence="4">Head and leg muscle</tissue>
    </source>
</reference>
<organism evidence="4 5">
    <name type="scientific">Asbolus verrucosus</name>
    <name type="common">Desert ironclad beetle</name>
    <dbReference type="NCBI Taxonomy" id="1661398"/>
    <lineage>
        <taxon>Eukaryota</taxon>
        <taxon>Metazoa</taxon>
        <taxon>Ecdysozoa</taxon>
        <taxon>Arthropoda</taxon>
        <taxon>Hexapoda</taxon>
        <taxon>Insecta</taxon>
        <taxon>Pterygota</taxon>
        <taxon>Neoptera</taxon>
        <taxon>Endopterygota</taxon>
        <taxon>Coleoptera</taxon>
        <taxon>Polyphaga</taxon>
        <taxon>Cucujiformia</taxon>
        <taxon>Tenebrionidae</taxon>
        <taxon>Pimeliinae</taxon>
        <taxon>Asbolus</taxon>
    </lineage>
</organism>
<evidence type="ECO:0000256" key="1">
    <source>
        <dbReference type="ARBA" id="ARBA00004613"/>
    </source>
</evidence>
<proteinExistence type="predicted"/>
<comment type="caution">
    <text evidence="4">The sequence shown here is derived from an EMBL/GenBank/DDBJ whole genome shotgun (WGS) entry which is preliminary data.</text>
</comment>
<dbReference type="GO" id="GO:0005576">
    <property type="term" value="C:extracellular region"/>
    <property type="evidence" value="ECO:0007669"/>
    <property type="project" value="UniProtKB-SubCell"/>
</dbReference>
<gene>
    <name evidence="4" type="ORF">BDFB_013220</name>
</gene>
<feature type="non-terminal residue" evidence="4">
    <location>
        <position position="1"/>
    </location>
</feature>
<evidence type="ECO:0000313" key="5">
    <source>
        <dbReference type="Proteomes" id="UP000292052"/>
    </source>
</evidence>
<evidence type="ECO:0000259" key="3">
    <source>
        <dbReference type="Pfam" id="PF00188"/>
    </source>
</evidence>
<dbReference type="InterPro" id="IPR014044">
    <property type="entry name" value="CAP_dom"/>
</dbReference>
<accession>A0A482VY93</accession>
<feature type="domain" description="SCP" evidence="3">
    <location>
        <begin position="30"/>
        <end position="92"/>
    </location>
</feature>
<dbReference type="Pfam" id="PF00188">
    <property type="entry name" value="CAP"/>
    <property type="match status" value="1"/>
</dbReference>
<evidence type="ECO:0000313" key="4">
    <source>
        <dbReference type="EMBL" id="RZC37646.1"/>
    </source>
</evidence>
<keyword evidence="5" id="KW-1185">Reference proteome</keyword>
<dbReference type="Gene3D" id="3.40.33.10">
    <property type="entry name" value="CAP"/>
    <property type="match status" value="1"/>
</dbReference>
<sequence>IVKLQFFSCADFHENVLRVVPKLEAWNADLKTNMERIYSGPAIKTLVIYPWHMLKSKSTTLHLTQMIWKGYAKLGFALAKNKQGQTYVVIHYDPPGNVIRQFMVNVPKPVS</sequence>
<dbReference type="InterPro" id="IPR035940">
    <property type="entry name" value="CAP_sf"/>
</dbReference>
<dbReference type="AlphaFoldDB" id="A0A482VY93"/>
<protein>
    <submittedName>
        <fullName evidence="4">CAP domain containing protein</fullName>
    </submittedName>
</protein>
<comment type="subcellular location">
    <subcellularLocation>
        <location evidence="1">Secreted</location>
    </subcellularLocation>
</comment>
<keyword evidence="2" id="KW-0964">Secreted</keyword>
<dbReference type="OrthoDB" id="337038at2759"/>
<name>A0A482VY93_ASBVE</name>
<evidence type="ECO:0000256" key="2">
    <source>
        <dbReference type="ARBA" id="ARBA00022525"/>
    </source>
</evidence>
<dbReference type="EMBL" id="QDEB01050639">
    <property type="protein sequence ID" value="RZC37646.1"/>
    <property type="molecule type" value="Genomic_DNA"/>
</dbReference>
<dbReference type="Proteomes" id="UP000292052">
    <property type="component" value="Unassembled WGS sequence"/>
</dbReference>
<feature type="non-terminal residue" evidence="4">
    <location>
        <position position="111"/>
    </location>
</feature>
<dbReference type="SUPFAM" id="SSF55797">
    <property type="entry name" value="PR-1-like"/>
    <property type="match status" value="1"/>
</dbReference>